<dbReference type="EMBL" id="AP023322">
    <property type="protein sequence ID" value="BCI64666.1"/>
    <property type="molecule type" value="Genomic_DNA"/>
</dbReference>
<evidence type="ECO:0008006" key="3">
    <source>
        <dbReference type="Google" id="ProtNLM"/>
    </source>
</evidence>
<evidence type="ECO:0000313" key="2">
    <source>
        <dbReference type="Proteomes" id="UP000594042"/>
    </source>
</evidence>
<dbReference type="RefSeq" id="WP_200755143.1">
    <property type="nucleotide sequence ID" value="NZ_AP023322.1"/>
</dbReference>
<dbReference type="InterPro" id="IPR011990">
    <property type="entry name" value="TPR-like_helical_dom_sf"/>
</dbReference>
<protein>
    <recommendedName>
        <fullName evidence="3">Tetratricopeptide repeat protein</fullName>
    </recommendedName>
</protein>
<keyword evidence="2" id="KW-1185">Reference proteome</keyword>
<organism evidence="1 2">
    <name type="scientific">Coprobacter secundus subsp. similis</name>
    <dbReference type="NCBI Taxonomy" id="2751153"/>
    <lineage>
        <taxon>Bacteria</taxon>
        <taxon>Pseudomonadati</taxon>
        <taxon>Bacteroidota</taxon>
        <taxon>Bacteroidia</taxon>
        <taxon>Bacteroidales</taxon>
        <taxon>Barnesiellaceae</taxon>
        <taxon>Coprobacter</taxon>
    </lineage>
</organism>
<dbReference type="KEGG" id="copr:Cop2CBH44_30190"/>
<dbReference type="PROSITE" id="PS51257">
    <property type="entry name" value="PROKAR_LIPOPROTEIN"/>
    <property type="match status" value="1"/>
</dbReference>
<reference evidence="2" key="1">
    <citation type="submission" date="2020-07" db="EMBL/GenBank/DDBJ databases">
        <title>Complete genome sequencing of Coprobacter sp. strain 2CBH44.</title>
        <authorList>
            <person name="Sakamoto M."/>
            <person name="Murakami T."/>
            <person name="Mori H."/>
        </authorList>
    </citation>
    <scope>NUCLEOTIDE SEQUENCE [LARGE SCALE GENOMIC DNA]</scope>
    <source>
        <strain evidence="2">2CBH44</strain>
    </source>
</reference>
<proteinExistence type="predicted"/>
<name>A0A7G1HYD4_9BACT</name>
<evidence type="ECO:0000313" key="1">
    <source>
        <dbReference type="EMBL" id="BCI64666.1"/>
    </source>
</evidence>
<dbReference type="Gene3D" id="1.25.40.10">
    <property type="entry name" value="Tetratricopeptide repeat domain"/>
    <property type="match status" value="1"/>
</dbReference>
<accession>A0A7G1HYD4</accession>
<dbReference type="AlphaFoldDB" id="A0A7G1HYD4"/>
<gene>
    <name evidence="1" type="ORF">Cop2CBH44_30190</name>
</gene>
<dbReference type="SUPFAM" id="SSF48452">
    <property type="entry name" value="TPR-like"/>
    <property type="match status" value="1"/>
</dbReference>
<sequence>MGKWISILFCVFFTVMSCAAGITNEKLYRKAETHFNNREWNEAMMMYDVLLTENPAYLPLYVSSIIASSKVGASQSVMHYIELSEKNGVSLDSLFIGVERLARNMQDTPIYENMLILMKGEQPWLKKIINGYLLRYYRFRNNYEEIVTIADELLLAVPDNIAILKVKGEALFMIGKEAESVGIYKKILELDSQNTDASLFLGNYYYWKGSEALKALDRNFNDLTSPNRMQYAVYKKEKDSILDSDFASAAYYLEKVSAKGMTPYVKQVLYDIYVQRSEVSKAEALKPKVRKRLL</sequence>
<dbReference type="Proteomes" id="UP000594042">
    <property type="component" value="Chromosome"/>
</dbReference>